<keyword evidence="2" id="KW-1185">Reference proteome</keyword>
<evidence type="ECO:0000313" key="1">
    <source>
        <dbReference type="EMBL" id="CAG2200194.1"/>
    </source>
</evidence>
<organism evidence="1 2">
    <name type="scientific">Mytilus edulis</name>
    <name type="common">Blue mussel</name>
    <dbReference type="NCBI Taxonomy" id="6550"/>
    <lineage>
        <taxon>Eukaryota</taxon>
        <taxon>Metazoa</taxon>
        <taxon>Spiralia</taxon>
        <taxon>Lophotrochozoa</taxon>
        <taxon>Mollusca</taxon>
        <taxon>Bivalvia</taxon>
        <taxon>Autobranchia</taxon>
        <taxon>Pteriomorphia</taxon>
        <taxon>Mytilida</taxon>
        <taxon>Mytiloidea</taxon>
        <taxon>Mytilidae</taxon>
        <taxon>Mytilinae</taxon>
        <taxon>Mytilus</taxon>
    </lineage>
</organism>
<dbReference type="AlphaFoldDB" id="A0A8S3QZP2"/>
<dbReference type="OrthoDB" id="6180092at2759"/>
<dbReference type="EMBL" id="CAJPWZ010000735">
    <property type="protein sequence ID" value="CAG2200194.1"/>
    <property type="molecule type" value="Genomic_DNA"/>
</dbReference>
<reference evidence="1" key="1">
    <citation type="submission" date="2021-03" db="EMBL/GenBank/DDBJ databases">
        <authorList>
            <person name="Bekaert M."/>
        </authorList>
    </citation>
    <scope>NUCLEOTIDE SEQUENCE</scope>
</reference>
<gene>
    <name evidence="1" type="ORF">MEDL_14858</name>
</gene>
<protein>
    <submittedName>
        <fullName evidence="1">Uncharacterized protein</fullName>
    </submittedName>
</protein>
<name>A0A8S3QZP2_MYTED</name>
<comment type="caution">
    <text evidence="1">The sequence shown here is derived from an EMBL/GenBank/DDBJ whole genome shotgun (WGS) entry which is preliminary data.</text>
</comment>
<sequence length="152" mass="17388">MQVILTFLQEFHHIVSQSCLEILPWVIFSKQFADSFEQISKSGFSVVEKNSRVDFFSEKAKETAYVSIKTSHNGKGKYMYLCQDHPVQSQGYGLIVTANFYIRNAKDEWKDIDGINHKPLPNPNRPGPKLTGLIFLETNDNNLDIKCTTQND</sequence>
<accession>A0A8S3QZP2</accession>
<evidence type="ECO:0000313" key="2">
    <source>
        <dbReference type="Proteomes" id="UP000683360"/>
    </source>
</evidence>
<dbReference type="Proteomes" id="UP000683360">
    <property type="component" value="Unassembled WGS sequence"/>
</dbReference>
<proteinExistence type="predicted"/>